<dbReference type="InterPro" id="IPR006716">
    <property type="entry name" value="ERG2_sigma1_rcpt-like"/>
</dbReference>
<protein>
    <recommendedName>
        <fullName evidence="10">C-8 sterol isomerase</fullName>
    </recommendedName>
</protein>
<comment type="caution">
    <text evidence="8">The sequence shown here is derived from an EMBL/GenBank/DDBJ whole genome shotgun (WGS) entry which is preliminary data.</text>
</comment>
<feature type="transmembrane region" description="Helical" evidence="7">
    <location>
        <begin position="95"/>
        <end position="114"/>
    </location>
</feature>
<dbReference type="EMBL" id="AJWJ01000477">
    <property type="protein sequence ID" value="KAF2070547.1"/>
    <property type="molecule type" value="Genomic_DNA"/>
</dbReference>
<keyword evidence="6 7" id="KW-0472">Membrane</keyword>
<name>A0A8J4V1L0_9MYCE</name>
<evidence type="ECO:0000256" key="7">
    <source>
        <dbReference type="RuleBase" id="RU368083"/>
    </source>
</evidence>
<proteinExistence type="inferred from homology"/>
<keyword evidence="3 7" id="KW-0812">Transmembrane</keyword>
<keyword evidence="9" id="KW-1185">Reference proteome</keyword>
<reference evidence="8" key="1">
    <citation type="submission" date="2020-01" db="EMBL/GenBank/DDBJ databases">
        <title>Development of genomics and gene disruption for Polysphondylium violaceum indicates a role for the polyketide synthase stlB in stalk morphogenesis.</title>
        <authorList>
            <person name="Narita B."/>
            <person name="Kawabe Y."/>
            <person name="Kin K."/>
            <person name="Saito T."/>
            <person name="Gibbs R."/>
            <person name="Kuspa A."/>
            <person name="Muzny D."/>
            <person name="Queller D."/>
            <person name="Richards S."/>
            <person name="Strassman J."/>
            <person name="Sucgang R."/>
            <person name="Worley K."/>
            <person name="Schaap P."/>
        </authorList>
    </citation>
    <scope>NUCLEOTIDE SEQUENCE</scope>
    <source>
        <strain evidence="8">QSvi11</strain>
    </source>
</reference>
<dbReference type="GO" id="GO:0005789">
    <property type="term" value="C:endoplasmic reticulum membrane"/>
    <property type="evidence" value="ECO:0007669"/>
    <property type="project" value="UniProtKB-SubCell"/>
</dbReference>
<keyword evidence="4" id="KW-0256">Endoplasmic reticulum</keyword>
<dbReference type="Proteomes" id="UP000695562">
    <property type="component" value="Unassembled WGS sequence"/>
</dbReference>
<evidence type="ECO:0000256" key="1">
    <source>
        <dbReference type="ARBA" id="ARBA00004586"/>
    </source>
</evidence>
<comment type="subcellular location">
    <subcellularLocation>
        <location evidence="1">Endoplasmic reticulum membrane</location>
    </subcellularLocation>
</comment>
<dbReference type="Pfam" id="PF04622">
    <property type="entry name" value="ERG2_Sigma1R"/>
    <property type="match status" value="1"/>
</dbReference>
<feature type="transmembrane region" description="Helical" evidence="7">
    <location>
        <begin position="26"/>
        <end position="43"/>
    </location>
</feature>
<dbReference type="OrthoDB" id="347124at2759"/>
<dbReference type="PANTHER" id="PTHR10868">
    <property type="entry name" value="SIGMA 1-TYPE OPIOID RECEPTOR-RELATED"/>
    <property type="match status" value="1"/>
</dbReference>
<keyword evidence="5 7" id="KW-1133">Transmembrane helix</keyword>
<accession>A0A8J4V1L0</accession>
<comment type="caution">
    <text evidence="7">Lacks conserved residue(s) required for the propagation of feature annotation.</text>
</comment>
<evidence type="ECO:0000256" key="2">
    <source>
        <dbReference type="ARBA" id="ARBA00007141"/>
    </source>
</evidence>
<evidence type="ECO:0000256" key="3">
    <source>
        <dbReference type="ARBA" id="ARBA00022692"/>
    </source>
</evidence>
<sequence length="234" mass="26262">MNSTIVQNLPIDVNQFVNSVAKLDPISIGIAIVILVISVYVLVKIHVLRGIVLDPKVLHACAQKGVGLPIDKAFEVVHEELIKHYPQFINAKRNWLLFNGGGAMGMMCCLHASLSEYLIFYGTPLYSQGHSGRYLMDVYDFMIQGTTKQFFPGNFKSIDFPAGKFSYLPMGVAKGYCCEPNSWMLEYGRGIIPLALPYFLFSSIFVTLDIIPWLKAVFYVGSQVTKNLLLRRKI</sequence>
<organism evidence="8 9">
    <name type="scientific">Polysphondylium violaceum</name>
    <dbReference type="NCBI Taxonomy" id="133409"/>
    <lineage>
        <taxon>Eukaryota</taxon>
        <taxon>Amoebozoa</taxon>
        <taxon>Evosea</taxon>
        <taxon>Eumycetozoa</taxon>
        <taxon>Dictyostelia</taxon>
        <taxon>Dictyosteliales</taxon>
        <taxon>Dictyosteliaceae</taxon>
        <taxon>Polysphondylium</taxon>
    </lineage>
</organism>
<comment type="similarity">
    <text evidence="2 7">Belongs to the ERG2 family.</text>
</comment>
<evidence type="ECO:0000313" key="9">
    <source>
        <dbReference type="Proteomes" id="UP000695562"/>
    </source>
</evidence>
<feature type="transmembrane region" description="Helical" evidence="7">
    <location>
        <begin position="191"/>
        <end position="214"/>
    </location>
</feature>
<dbReference type="AlphaFoldDB" id="A0A8J4V1L0"/>
<evidence type="ECO:0000313" key="8">
    <source>
        <dbReference type="EMBL" id="KAF2070547.1"/>
    </source>
</evidence>
<gene>
    <name evidence="8" type="ORF">CYY_008137</name>
</gene>
<evidence type="ECO:0000256" key="4">
    <source>
        <dbReference type="ARBA" id="ARBA00022824"/>
    </source>
</evidence>
<evidence type="ECO:0000256" key="5">
    <source>
        <dbReference type="ARBA" id="ARBA00022989"/>
    </source>
</evidence>
<evidence type="ECO:0000256" key="6">
    <source>
        <dbReference type="ARBA" id="ARBA00023136"/>
    </source>
</evidence>
<dbReference type="PANTHER" id="PTHR10868:SF1">
    <property type="entry name" value="SIGMA NON-OPIOID INTRACELLULAR RECEPTOR 1"/>
    <property type="match status" value="1"/>
</dbReference>
<evidence type="ECO:0008006" key="10">
    <source>
        <dbReference type="Google" id="ProtNLM"/>
    </source>
</evidence>